<feature type="signal peptide" evidence="5">
    <location>
        <begin position="1"/>
        <end position="17"/>
    </location>
</feature>
<evidence type="ECO:0000256" key="3">
    <source>
        <dbReference type="ARBA" id="ARBA00023180"/>
    </source>
</evidence>
<organism evidence="6 7">
    <name type="scientific">Chrysophaeum taylorii</name>
    <dbReference type="NCBI Taxonomy" id="2483200"/>
    <lineage>
        <taxon>Eukaryota</taxon>
        <taxon>Sar</taxon>
        <taxon>Stramenopiles</taxon>
        <taxon>Ochrophyta</taxon>
        <taxon>Pelagophyceae</taxon>
        <taxon>Pelagomonadales</taxon>
        <taxon>Pelagomonadaceae</taxon>
        <taxon>Chrysophaeum</taxon>
    </lineage>
</organism>
<dbReference type="InterPro" id="IPR028994">
    <property type="entry name" value="Integrin_alpha_N"/>
</dbReference>
<dbReference type="PROSITE" id="PS51470">
    <property type="entry name" value="FG_GAP"/>
    <property type="match status" value="1"/>
</dbReference>
<dbReference type="InterPro" id="IPR013517">
    <property type="entry name" value="FG-GAP"/>
</dbReference>
<keyword evidence="1 5" id="KW-0732">Signal</keyword>
<dbReference type="Proteomes" id="UP001230188">
    <property type="component" value="Unassembled WGS sequence"/>
</dbReference>
<keyword evidence="3" id="KW-0325">Glycoprotein</keyword>
<feature type="repeat" description="FG-GAP" evidence="4">
    <location>
        <begin position="220"/>
        <end position="274"/>
    </location>
</feature>
<evidence type="ECO:0000256" key="2">
    <source>
        <dbReference type="ARBA" id="ARBA00022737"/>
    </source>
</evidence>
<comment type="caution">
    <text evidence="6">The sequence shown here is derived from an EMBL/GenBank/DDBJ whole genome shotgun (WGS) entry which is preliminary data.</text>
</comment>
<dbReference type="InterPro" id="IPR013519">
    <property type="entry name" value="Int_alpha_beta-p"/>
</dbReference>
<feature type="chain" id="PRO_5042012267" evidence="5">
    <location>
        <begin position="18"/>
        <end position="544"/>
    </location>
</feature>
<keyword evidence="2" id="KW-0677">Repeat</keyword>
<dbReference type="PANTHER" id="PTHR36220:SF1">
    <property type="entry name" value="GAMMA TUBULIN COMPLEX COMPONENT C-TERMINAL DOMAIN-CONTAINING PROTEIN"/>
    <property type="match status" value="1"/>
</dbReference>
<gene>
    <name evidence="6" type="ORF">CTAYLR_000012</name>
</gene>
<reference evidence="6" key="1">
    <citation type="submission" date="2023-01" db="EMBL/GenBank/DDBJ databases">
        <title>Metagenome sequencing of chrysophaentin producing Chrysophaeum taylorii.</title>
        <authorList>
            <person name="Davison J."/>
            <person name="Bewley C."/>
        </authorList>
    </citation>
    <scope>NUCLEOTIDE SEQUENCE</scope>
    <source>
        <strain evidence="6">NIES-1699</strain>
    </source>
</reference>
<accession>A0AAD7UIT5</accession>
<dbReference type="EMBL" id="JAQMWT010000314">
    <property type="protein sequence ID" value="KAJ8605584.1"/>
    <property type="molecule type" value="Genomic_DNA"/>
</dbReference>
<dbReference type="SUPFAM" id="SSF117281">
    <property type="entry name" value="Kelch motif"/>
    <property type="match status" value="1"/>
</dbReference>
<evidence type="ECO:0000256" key="5">
    <source>
        <dbReference type="SAM" id="SignalP"/>
    </source>
</evidence>
<evidence type="ECO:0000256" key="4">
    <source>
        <dbReference type="PROSITE-ProRule" id="PRU00803"/>
    </source>
</evidence>
<keyword evidence="7" id="KW-1185">Reference proteome</keyword>
<name>A0AAD7UIT5_9STRA</name>
<evidence type="ECO:0000313" key="7">
    <source>
        <dbReference type="Proteomes" id="UP001230188"/>
    </source>
</evidence>
<dbReference type="SMART" id="SM00191">
    <property type="entry name" value="Int_alpha"/>
    <property type="match status" value="4"/>
</dbReference>
<sequence>MLLLFLLQSFITGAVIGATNKLEAPVSGDFGWAVAVDGDVIAVGAPGYNDDAGAVCVYESLEVVGVVSYTSPGDRGGEAVAVAGRTLAVGAPDALNTGIVQVFEDLVVSTANLTGSDTTIVDAFGASVALTTLNGTVYLLVGAPGHRENGPGSGAAYLFFYSEDAWSQVAKLVAPDGGNGDRFGTAVAIDGGIAVVGASQDDDLAGSVYVFAYAAAWAHVATLRASDASPGAFFGGSVAVSGYDVVVGADRADGTVADAGAVYVFTSSDDGTSWNQTQRLETTGASAGAPDSLGAAVAVDDDVLVAGAIHDEFDTTVGADFDVGSAIVYVNSTTSFALSTRLNASDGTTDDDFGRAVAISGKTVVVGALNANTDTGAAWVFDLCEDSTSWTLDGNSKDCAWVAEWTQGRCDKVGVDGTLASEACVFSCGACDPFACADSDSWYVKGQPDKDCSWVGLAAANRCKRFADAKVYAWQACEKSCSTCAPRVADDCGDDAGFFKAGEPSKDCAWVADYVPTRCLVKGNSGNFAYEDCQSACLDACLAQ</sequence>
<evidence type="ECO:0000256" key="1">
    <source>
        <dbReference type="ARBA" id="ARBA00022729"/>
    </source>
</evidence>
<evidence type="ECO:0000313" key="6">
    <source>
        <dbReference type="EMBL" id="KAJ8605584.1"/>
    </source>
</evidence>
<dbReference type="AlphaFoldDB" id="A0AAD7UIT5"/>
<dbReference type="Gene3D" id="2.130.10.130">
    <property type="entry name" value="Integrin alpha, N-terminal"/>
    <property type="match status" value="2"/>
</dbReference>
<proteinExistence type="predicted"/>
<dbReference type="Pfam" id="PF14312">
    <property type="entry name" value="FG-GAP_2"/>
    <property type="match status" value="5"/>
</dbReference>
<dbReference type="InterPro" id="IPR015915">
    <property type="entry name" value="Kelch-typ_b-propeller"/>
</dbReference>
<protein>
    <submittedName>
        <fullName evidence="6">Uncharacterized protein</fullName>
    </submittedName>
</protein>
<dbReference type="PANTHER" id="PTHR36220">
    <property type="entry name" value="UNNAMED PRODUCT"/>
    <property type="match status" value="1"/>
</dbReference>